<gene>
    <name evidence="8" type="ORF">ACFPN2_05120</name>
</gene>
<dbReference type="InterPro" id="IPR020846">
    <property type="entry name" value="MFS_dom"/>
</dbReference>
<dbReference type="InterPro" id="IPR011701">
    <property type="entry name" value="MFS"/>
</dbReference>
<dbReference type="RefSeq" id="WP_380595547.1">
    <property type="nucleotide sequence ID" value="NZ_JBHSDU010000002.1"/>
</dbReference>
<accession>A0ABV8SM77</accession>
<dbReference type="Gene3D" id="1.20.1250.20">
    <property type="entry name" value="MFS general substrate transporter like domains"/>
    <property type="match status" value="1"/>
</dbReference>
<dbReference type="Pfam" id="PF07690">
    <property type="entry name" value="MFS_1"/>
    <property type="match status" value="1"/>
</dbReference>
<evidence type="ECO:0000313" key="9">
    <source>
        <dbReference type="Proteomes" id="UP001595904"/>
    </source>
</evidence>
<feature type="domain" description="Major facilitator superfamily (MFS) profile" evidence="7">
    <location>
        <begin position="34"/>
        <end position="448"/>
    </location>
</feature>
<dbReference type="InterPro" id="IPR036259">
    <property type="entry name" value="MFS_trans_sf"/>
</dbReference>
<evidence type="ECO:0000256" key="2">
    <source>
        <dbReference type="ARBA" id="ARBA00022448"/>
    </source>
</evidence>
<comment type="caution">
    <text evidence="8">The sequence shown here is derived from an EMBL/GenBank/DDBJ whole genome shotgun (WGS) entry which is preliminary data.</text>
</comment>
<evidence type="ECO:0000256" key="6">
    <source>
        <dbReference type="SAM" id="Phobius"/>
    </source>
</evidence>
<keyword evidence="3 6" id="KW-0812">Transmembrane</keyword>
<dbReference type="PANTHER" id="PTHR23505:SF79">
    <property type="entry name" value="PROTEIN SPINSTER"/>
    <property type="match status" value="1"/>
</dbReference>
<feature type="transmembrane region" description="Helical" evidence="6">
    <location>
        <begin position="340"/>
        <end position="358"/>
    </location>
</feature>
<feature type="transmembrane region" description="Helical" evidence="6">
    <location>
        <begin position="379"/>
        <end position="399"/>
    </location>
</feature>
<proteinExistence type="predicted"/>
<feature type="transmembrane region" description="Helical" evidence="6">
    <location>
        <begin position="280"/>
        <end position="302"/>
    </location>
</feature>
<evidence type="ECO:0000256" key="5">
    <source>
        <dbReference type="ARBA" id="ARBA00023136"/>
    </source>
</evidence>
<keyword evidence="5 6" id="KW-0472">Membrane</keyword>
<protein>
    <submittedName>
        <fullName evidence="8">Spinster family MFS transporter</fullName>
    </submittedName>
</protein>
<evidence type="ECO:0000256" key="1">
    <source>
        <dbReference type="ARBA" id="ARBA00004141"/>
    </source>
</evidence>
<reference evidence="9" key="1">
    <citation type="journal article" date="2019" name="Int. J. Syst. Evol. Microbiol.">
        <title>The Global Catalogue of Microorganisms (GCM) 10K type strain sequencing project: providing services to taxonomists for standard genome sequencing and annotation.</title>
        <authorList>
            <consortium name="The Broad Institute Genomics Platform"/>
            <consortium name="The Broad Institute Genome Sequencing Center for Infectious Disease"/>
            <person name="Wu L."/>
            <person name="Ma J."/>
        </authorList>
    </citation>
    <scope>NUCLEOTIDE SEQUENCE [LARGE SCALE GENOMIC DNA]</scope>
    <source>
        <strain evidence="9">CGMCC 1.10759</strain>
    </source>
</reference>
<keyword evidence="4 6" id="KW-1133">Transmembrane helix</keyword>
<feature type="transmembrane region" description="Helical" evidence="6">
    <location>
        <begin position="160"/>
        <end position="183"/>
    </location>
</feature>
<feature type="transmembrane region" description="Helical" evidence="6">
    <location>
        <begin position="30"/>
        <end position="47"/>
    </location>
</feature>
<evidence type="ECO:0000256" key="4">
    <source>
        <dbReference type="ARBA" id="ARBA00022989"/>
    </source>
</evidence>
<keyword evidence="9" id="KW-1185">Reference proteome</keyword>
<organism evidence="8 9">
    <name type="scientific">Steroidobacter flavus</name>
    <dbReference type="NCBI Taxonomy" id="1842136"/>
    <lineage>
        <taxon>Bacteria</taxon>
        <taxon>Pseudomonadati</taxon>
        <taxon>Pseudomonadota</taxon>
        <taxon>Gammaproteobacteria</taxon>
        <taxon>Steroidobacterales</taxon>
        <taxon>Steroidobacteraceae</taxon>
        <taxon>Steroidobacter</taxon>
    </lineage>
</organism>
<feature type="transmembrane region" description="Helical" evidence="6">
    <location>
        <begin position="68"/>
        <end position="89"/>
    </location>
</feature>
<feature type="transmembrane region" description="Helical" evidence="6">
    <location>
        <begin position="242"/>
        <end position="260"/>
    </location>
</feature>
<dbReference type="EMBL" id="JBHSDU010000002">
    <property type="protein sequence ID" value="MFC4308456.1"/>
    <property type="molecule type" value="Genomic_DNA"/>
</dbReference>
<feature type="transmembrane region" description="Helical" evidence="6">
    <location>
        <begin position="314"/>
        <end position="334"/>
    </location>
</feature>
<evidence type="ECO:0000259" key="7">
    <source>
        <dbReference type="PROSITE" id="PS50850"/>
    </source>
</evidence>
<name>A0ABV8SM77_9GAMM</name>
<feature type="transmembrane region" description="Helical" evidence="6">
    <location>
        <begin position="424"/>
        <end position="442"/>
    </location>
</feature>
<evidence type="ECO:0000313" key="8">
    <source>
        <dbReference type="EMBL" id="MFC4308456.1"/>
    </source>
</evidence>
<comment type="subcellular location">
    <subcellularLocation>
        <location evidence="1">Membrane</location>
        <topology evidence="1">Multi-pass membrane protein</topology>
    </subcellularLocation>
</comment>
<feature type="transmembrane region" description="Helical" evidence="6">
    <location>
        <begin position="189"/>
        <end position="209"/>
    </location>
</feature>
<dbReference type="PROSITE" id="PS50850">
    <property type="entry name" value="MFS"/>
    <property type="match status" value="1"/>
</dbReference>
<dbReference type="CDD" id="cd17328">
    <property type="entry name" value="MFS_spinster_like"/>
    <property type="match status" value="1"/>
</dbReference>
<feature type="transmembrane region" description="Helical" evidence="6">
    <location>
        <begin position="101"/>
        <end position="119"/>
    </location>
</feature>
<dbReference type="PANTHER" id="PTHR23505">
    <property type="entry name" value="SPINSTER"/>
    <property type="match status" value="1"/>
</dbReference>
<keyword evidence="2" id="KW-0813">Transport</keyword>
<evidence type="ECO:0000256" key="3">
    <source>
        <dbReference type="ARBA" id="ARBA00022692"/>
    </source>
</evidence>
<dbReference type="Proteomes" id="UP001595904">
    <property type="component" value="Unassembled WGS sequence"/>
</dbReference>
<dbReference type="InterPro" id="IPR044770">
    <property type="entry name" value="MFS_spinster-like"/>
</dbReference>
<dbReference type="SUPFAM" id="SSF103473">
    <property type="entry name" value="MFS general substrate transporter"/>
    <property type="match status" value="1"/>
</dbReference>
<sequence>MVARPETNLVDAPAPANAAPAATFEVSTGYRHYVVWLLFLVYTCNFVDRQILSIVIEPIKREFGLHDWQLGLLSGLAFAAFYSTLGIPIARLADRRNRVNIIAISIVIWSAFTAVTGTAKNFWHLLIARIGVGVGEAGCSPPAYSLISDYFDQSKRATALSIYSMGVYAGGALGFVVGGQIAHVYGWRAAFFAVGLPGLIVALIVKLTLREPPRGFSEQRAATPHEPVAFRKLVTELWSRRSFRHLSLAAGLHSFAAYGVNNFYSPFFMRTHGMTIAELSAWLAFVVALGGLTGTYLAGRLCDRCYNRTDDPRWYLWIPAGSLFFNCAFGQIAYSLDDRYHALYALIPFVAMSAAYLAPSIAATHRLVGLHERAQASAVLLLILNFIGLGLGPMFTGVVSDTINSYLVSHGMAAQQAQADGLRWAIRVTIMINLWSALHYILAARTLREDIKASARA</sequence>